<evidence type="ECO:0008006" key="4">
    <source>
        <dbReference type="Google" id="ProtNLM"/>
    </source>
</evidence>
<feature type="compositionally biased region" description="Low complexity" evidence="1">
    <location>
        <begin position="41"/>
        <end position="54"/>
    </location>
</feature>
<reference evidence="2 3" key="1">
    <citation type="submission" date="2019-11" db="EMBL/GenBank/DDBJ databases">
        <authorList>
            <person name="Cao P."/>
        </authorList>
    </citation>
    <scope>NUCLEOTIDE SEQUENCE [LARGE SCALE GENOMIC DNA]</scope>
    <source>
        <strain evidence="2 3">NEAU-AAG5</strain>
    </source>
</reference>
<keyword evidence="3" id="KW-1185">Reference proteome</keyword>
<feature type="region of interest" description="Disordered" evidence="1">
    <location>
        <begin position="1"/>
        <end position="57"/>
    </location>
</feature>
<sequence>MRQNRSADPWSAFLAPPGRAAGVAPPGAAPAGERRPPGEPGPAHGPAAEPAAEPGQEDACRRVLGQLRAASAPLSLEQIHHATRLGLLEVADAVDTLRERGLVAVDREIDEVVRLTES</sequence>
<name>A0A7K1L7V5_9ACTN</name>
<dbReference type="EMBL" id="WOFH01000010">
    <property type="protein sequence ID" value="MUN40276.1"/>
    <property type="molecule type" value="Genomic_DNA"/>
</dbReference>
<feature type="compositionally biased region" description="Low complexity" evidence="1">
    <location>
        <begin position="15"/>
        <end position="31"/>
    </location>
</feature>
<dbReference type="Proteomes" id="UP000432015">
    <property type="component" value="Unassembled WGS sequence"/>
</dbReference>
<protein>
    <recommendedName>
        <fullName evidence="4">DprA winged helix domain-containing protein</fullName>
    </recommendedName>
</protein>
<dbReference type="RefSeq" id="WP_156219392.1">
    <property type="nucleotide sequence ID" value="NZ_WOFH01000010.1"/>
</dbReference>
<organism evidence="2 3">
    <name type="scientific">Actinomadura litoris</name>
    <dbReference type="NCBI Taxonomy" id="2678616"/>
    <lineage>
        <taxon>Bacteria</taxon>
        <taxon>Bacillati</taxon>
        <taxon>Actinomycetota</taxon>
        <taxon>Actinomycetes</taxon>
        <taxon>Streptosporangiales</taxon>
        <taxon>Thermomonosporaceae</taxon>
        <taxon>Actinomadura</taxon>
    </lineage>
</organism>
<dbReference type="AlphaFoldDB" id="A0A7K1L7V5"/>
<evidence type="ECO:0000313" key="2">
    <source>
        <dbReference type="EMBL" id="MUN40276.1"/>
    </source>
</evidence>
<evidence type="ECO:0000256" key="1">
    <source>
        <dbReference type="SAM" id="MobiDB-lite"/>
    </source>
</evidence>
<evidence type="ECO:0000313" key="3">
    <source>
        <dbReference type="Proteomes" id="UP000432015"/>
    </source>
</evidence>
<comment type="caution">
    <text evidence="2">The sequence shown here is derived from an EMBL/GenBank/DDBJ whole genome shotgun (WGS) entry which is preliminary data.</text>
</comment>
<proteinExistence type="predicted"/>
<gene>
    <name evidence="2" type="ORF">GNZ18_27295</name>
</gene>
<accession>A0A7K1L7V5</accession>